<comment type="caution">
    <text evidence="1">The sequence shown here is derived from an EMBL/GenBank/DDBJ whole genome shotgun (WGS) entry which is preliminary data.</text>
</comment>
<accession>A0ABU6UWS3</accession>
<protein>
    <submittedName>
        <fullName evidence="1">Uncharacterized protein</fullName>
    </submittedName>
</protein>
<dbReference type="Proteomes" id="UP001341840">
    <property type="component" value="Unassembled WGS sequence"/>
</dbReference>
<evidence type="ECO:0000313" key="1">
    <source>
        <dbReference type="EMBL" id="MED6164531.1"/>
    </source>
</evidence>
<dbReference type="InterPro" id="IPR025322">
    <property type="entry name" value="PADRE_dom"/>
</dbReference>
<gene>
    <name evidence="1" type="ORF">PIB30_091023</name>
</gene>
<dbReference type="PANTHER" id="PTHR33148">
    <property type="entry name" value="PLASTID MOVEMENT IMPAIRED PROTEIN-RELATED"/>
    <property type="match status" value="1"/>
</dbReference>
<keyword evidence="2" id="KW-1185">Reference proteome</keyword>
<name>A0ABU6UWS3_9FABA</name>
<proteinExistence type="predicted"/>
<organism evidence="1 2">
    <name type="scientific">Stylosanthes scabra</name>
    <dbReference type="NCBI Taxonomy" id="79078"/>
    <lineage>
        <taxon>Eukaryota</taxon>
        <taxon>Viridiplantae</taxon>
        <taxon>Streptophyta</taxon>
        <taxon>Embryophyta</taxon>
        <taxon>Tracheophyta</taxon>
        <taxon>Spermatophyta</taxon>
        <taxon>Magnoliopsida</taxon>
        <taxon>eudicotyledons</taxon>
        <taxon>Gunneridae</taxon>
        <taxon>Pentapetalae</taxon>
        <taxon>rosids</taxon>
        <taxon>fabids</taxon>
        <taxon>Fabales</taxon>
        <taxon>Fabaceae</taxon>
        <taxon>Papilionoideae</taxon>
        <taxon>50 kb inversion clade</taxon>
        <taxon>dalbergioids sensu lato</taxon>
        <taxon>Dalbergieae</taxon>
        <taxon>Pterocarpus clade</taxon>
        <taxon>Stylosanthes</taxon>
    </lineage>
</organism>
<sequence length="153" mass="16929">MGNCLVLCRPISGSCISSNHGNKVVRVAKPDGKVIEFSTPIHVKEILANLQAFGSVCMSKVSSESLSPDFELKPGRLYYLLPSQGIKEQGDYSNDNNNNGLKRIKIVITKQQLQQLVTKQISVEDILSEVHLQTVGVHNTRMPKLDSIPEEKE</sequence>
<dbReference type="PANTHER" id="PTHR33148:SF2">
    <property type="entry name" value="DUF4228 DOMAIN-CONTAINING PROTEIN"/>
    <property type="match status" value="1"/>
</dbReference>
<dbReference type="Pfam" id="PF14009">
    <property type="entry name" value="PADRE"/>
    <property type="match status" value="1"/>
</dbReference>
<evidence type="ECO:0000313" key="2">
    <source>
        <dbReference type="Proteomes" id="UP001341840"/>
    </source>
</evidence>
<dbReference type="EMBL" id="JASCZI010122620">
    <property type="protein sequence ID" value="MED6164531.1"/>
    <property type="molecule type" value="Genomic_DNA"/>
</dbReference>
<reference evidence="1 2" key="1">
    <citation type="journal article" date="2023" name="Plants (Basel)">
        <title>Bridging the Gap: Combining Genomics and Transcriptomics Approaches to Understand Stylosanthes scabra, an Orphan Legume from the Brazilian Caatinga.</title>
        <authorList>
            <person name="Ferreira-Neto J.R.C."/>
            <person name="da Silva M.D."/>
            <person name="Binneck E."/>
            <person name="de Melo N.F."/>
            <person name="da Silva R.H."/>
            <person name="de Melo A.L.T.M."/>
            <person name="Pandolfi V."/>
            <person name="Bustamante F.O."/>
            <person name="Brasileiro-Vidal A.C."/>
            <person name="Benko-Iseppon A.M."/>
        </authorList>
    </citation>
    <scope>NUCLEOTIDE SEQUENCE [LARGE SCALE GENOMIC DNA]</scope>
    <source>
        <tissue evidence="1">Leaves</tissue>
    </source>
</reference>